<organism evidence="9 10">
    <name type="scientific">Hibiscus syriacus</name>
    <name type="common">Rose of Sharon</name>
    <dbReference type="NCBI Taxonomy" id="106335"/>
    <lineage>
        <taxon>Eukaryota</taxon>
        <taxon>Viridiplantae</taxon>
        <taxon>Streptophyta</taxon>
        <taxon>Embryophyta</taxon>
        <taxon>Tracheophyta</taxon>
        <taxon>Spermatophyta</taxon>
        <taxon>Magnoliopsida</taxon>
        <taxon>eudicotyledons</taxon>
        <taxon>Gunneridae</taxon>
        <taxon>Pentapetalae</taxon>
        <taxon>rosids</taxon>
        <taxon>malvids</taxon>
        <taxon>Malvales</taxon>
        <taxon>Malvaceae</taxon>
        <taxon>Malvoideae</taxon>
        <taxon>Hibiscus</taxon>
    </lineage>
</organism>
<dbReference type="AlphaFoldDB" id="A0A6A2Z5T7"/>
<dbReference type="Gene3D" id="1.20.190.20">
    <property type="entry name" value="14-3-3 domain"/>
    <property type="match status" value="2"/>
</dbReference>
<dbReference type="GO" id="GO:0004144">
    <property type="term" value="F:diacylglycerol O-acyltransferase activity"/>
    <property type="evidence" value="ECO:0007669"/>
    <property type="project" value="UniProtKB-EC"/>
</dbReference>
<evidence type="ECO:0000256" key="7">
    <source>
        <dbReference type="ARBA" id="ARBA00048109"/>
    </source>
</evidence>
<dbReference type="GO" id="GO:0047196">
    <property type="term" value="F:long-chain-alcohol O-fatty-acyltransferase activity"/>
    <property type="evidence" value="ECO:0007669"/>
    <property type="project" value="UniProtKB-EC"/>
</dbReference>
<reference evidence="9" key="1">
    <citation type="submission" date="2019-09" db="EMBL/GenBank/DDBJ databases">
        <title>Draft genome information of white flower Hibiscus syriacus.</title>
        <authorList>
            <person name="Kim Y.-M."/>
        </authorList>
    </citation>
    <scope>NUCLEOTIDE SEQUENCE [LARGE SCALE GENOMIC DNA]</scope>
    <source>
        <strain evidence="9">YM2019G1</strain>
    </source>
</reference>
<dbReference type="InterPro" id="IPR045034">
    <property type="entry name" value="O-acyltransferase_WSD1-like"/>
</dbReference>
<dbReference type="InterPro" id="IPR004255">
    <property type="entry name" value="O-acyltransferase_WSD1_N"/>
</dbReference>
<proteinExistence type="inferred from homology"/>
<comment type="similarity">
    <text evidence="3">Belongs to the 14-3-3 family.</text>
</comment>
<dbReference type="SUPFAM" id="SSF52777">
    <property type="entry name" value="CoA-dependent acyltransferases"/>
    <property type="match status" value="1"/>
</dbReference>
<name>A0A6A2Z5T7_HIBSY</name>
<dbReference type="GO" id="GO:0019432">
    <property type="term" value="P:triglyceride biosynthetic process"/>
    <property type="evidence" value="ECO:0007669"/>
    <property type="project" value="UniProtKB-UniPathway"/>
</dbReference>
<dbReference type="EMBL" id="VEPZ02001216">
    <property type="protein sequence ID" value="KAE8686462.1"/>
    <property type="molecule type" value="Genomic_DNA"/>
</dbReference>
<keyword evidence="10" id="KW-1185">Reference proteome</keyword>
<comment type="caution">
    <text evidence="9">The sequence shown here is derived from an EMBL/GenBank/DDBJ whole genome shotgun (WGS) entry which is preliminary data.</text>
</comment>
<dbReference type="SUPFAM" id="SSF48445">
    <property type="entry name" value="14-3-3 protein"/>
    <property type="match status" value="1"/>
</dbReference>
<dbReference type="SMART" id="SM00101">
    <property type="entry name" value="14_3_3"/>
    <property type="match status" value="1"/>
</dbReference>
<dbReference type="PANTHER" id="PTHR31650:SF41">
    <property type="entry name" value="O-ACYLTRANSFERASE WSD1-LIKE ISOFORM X1"/>
    <property type="match status" value="1"/>
</dbReference>
<dbReference type="InterPro" id="IPR023410">
    <property type="entry name" value="14-3-3_domain"/>
</dbReference>
<evidence type="ECO:0000256" key="5">
    <source>
        <dbReference type="ARBA" id="ARBA00022679"/>
    </source>
</evidence>
<gene>
    <name evidence="9" type="ORF">F3Y22_tig00111061pilonHSYRG00104</name>
</gene>
<comment type="pathway">
    <text evidence="1">Glycerolipid metabolism; triacylglycerol biosynthesis.</text>
</comment>
<dbReference type="PANTHER" id="PTHR31650">
    <property type="entry name" value="O-ACYLTRANSFERASE (WSD1-LIKE) FAMILY PROTEIN"/>
    <property type="match status" value="1"/>
</dbReference>
<dbReference type="Proteomes" id="UP000436088">
    <property type="component" value="Unassembled WGS sequence"/>
</dbReference>
<comment type="pathway">
    <text evidence="2">Lipid metabolism.</text>
</comment>
<feature type="domain" description="14-3-3" evidence="8">
    <location>
        <begin position="358"/>
        <end position="512"/>
    </location>
</feature>
<keyword evidence="5" id="KW-0808">Transferase</keyword>
<dbReference type="PRINTS" id="PR00305">
    <property type="entry name" value="1433ZETA"/>
</dbReference>
<comment type="catalytic activity">
    <reaction evidence="7">
        <text>an acyl-CoA + a 1,2-diacyl-sn-glycerol = a triacyl-sn-glycerol + CoA</text>
        <dbReference type="Rhea" id="RHEA:10868"/>
        <dbReference type="ChEBI" id="CHEBI:17815"/>
        <dbReference type="ChEBI" id="CHEBI:57287"/>
        <dbReference type="ChEBI" id="CHEBI:58342"/>
        <dbReference type="ChEBI" id="CHEBI:64615"/>
        <dbReference type="EC" id="2.3.1.20"/>
    </reaction>
</comment>
<dbReference type="GO" id="GO:0005886">
    <property type="term" value="C:plasma membrane"/>
    <property type="evidence" value="ECO:0007669"/>
    <property type="project" value="UniProtKB-SubCell"/>
</dbReference>
<evidence type="ECO:0000256" key="4">
    <source>
        <dbReference type="ARBA" id="ARBA00013244"/>
    </source>
</evidence>
<protein>
    <recommendedName>
        <fullName evidence="4">diacylglycerol O-acyltransferase</fullName>
        <ecNumber evidence="4">2.3.1.20</ecNumber>
    </recommendedName>
</protein>
<accession>A0A6A2Z5T7</accession>
<keyword evidence="6" id="KW-0012">Acyltransferase</keyword>
<dbReference type="GO" id="GO:0005789">
    <property type="term" value="C:endoplasmic reticulum membrane"/>
    <property type="evidence" value="ECO:0007669"/>
    <property type="project" value="UniProtKB-SubCell"/>
</dbReference>
<dbReference type="InterPro" id="IPR000308">
    <property type="entry name" value="14-3-3"/>
</dbReference>
<evidence type="ECO:0000256" key="2">
    <source>
        <dbReference type="ARBA" id="ARBA00005189"/>
    </source>
</evidence>
<evidence type="ECO:0000256" key="3">
    <source>
        <dbReference type="ARBA" id="ARBA00006141"/>
    </source>
</evidence>
<evidence type="ECO:0000256" key="6">
    <source>
        <dbReference type="ARBA" id="ARBA00023315"/>
    </source>
</evidence>
<dbReference type="InterPro" id="IPR036815">
    <property type="entry name" value="14-3-3_dom_sf"/>
</dbReference>
<dbReference type="UniPathway" id="UPA00282"/>
<evidence type="ECO:0000313" key="9">
    <source>
        <dbReference type="EMBL" id="KAE8686462.1"/>
    </source>
</evidence>
<evidence type="ECO:0000313" key="10">
    <source>
        <dbReference type="Proteomes" id="UP000436088"/>
    </source>
</evidence>
<sequence length="522" mass="58919">MACSGTFSDEPLSPAGRLFIQPKTEVVIHCILRVKNPIDINAAKANLKSSLMWKHPRFCSLLVRDETGFEHWRRTQLDIDQHVIVFNNRLDKSGKFMDGSENQRFSIEREENSVDDDDMAVNQYVADLSVSTPLSEDKPLWEIHFLMAHKCFVFRIHHALGDGISLMSMLMASCRKASDDNALPMMVPQKTGDQSMGEKRRGMIYLVCDRKTVISGGDGVQLWPRKLATARFLLNDMKEVKKAIPNTTINDVLFGVVSSGLSRYLDHRTPNALHEGLRMTGVAMVNLRSKPAGNDPLKYLKRAKAMVDRKKNSLEAYFSYRIGDFVMTLLGSKYACLLNHTLLCNTTFTISNLIGPLEEITFAGNPISSIKKIVKLMENVVSAMPVPDELTVEERNLLFVAHKNVIGTCRASWRIISSIEQEEGRGNTDHVFVICEYRAKIEAELSEICAGILKLLEEKLVPGTGFDEAIAELDILREESYKDITLIMQLLRDNLTLWTSDVQDQLMSRSRRVKSAVVLFFI</sequence>
<evidence type="ECO:0000256" key="1">
    <source>
        <dbReference type="ARBA" id="ARBA00004771"/>
    </source>
</evidence>
<dbReference type="EC" id="2.3.1.20" evidence="4"/>
<dbReference type="Pfam" id="PF00244">
    <property type="entry name" value="14-3-3"/>
    <property type="match status" value="2"/>
</dbReference>
<dbReference type="Pfam" id="PF03007">
    <property type="entry name" value="WS_DGAT_cat"/>
    <property type="match status" value="1"/>
</dbReference>
<evidence type="ECO:0000259" key="8">
    <source>
        <dbReference type="SMART" id="SM00101"/>
    </source>
</evidence>